<comment type="function">
    <text evidence="1">VSG forms a coat on the surface of the parasite. The trypanosome evades the immune response of the host by expressing a series of antigenically distinct VSGs from an estimated 1000 VSG genes.</text>
</comment>
<evidence type="ECO:0000256" key="10">
    <source>
        <dbReference type="SAM" id="SignalP"/>
    </source>
</evidence>
<dbReference type="Proteomes" id="UP000000702">
    <property type="component" value="Unassembled WGS sequence"/>
</dbReference>
<dbReference type="InterPro" id="IPR025932">
    <property type="entry name" value="Trypano_VSG_B_N_dom"/>
</dbReference>
<proteinExistence type="predicted"/>
<evidence type="ECO:0000256" key="1">
    <source>
        <dbReference type="ARBA" id="ARBA00002523"/>
    </source>
</evidence>
<keyword evidence="7" id="KW-0325">Glycoprotein</keyword>
<sequence>MVFSMNVMAFVVIMGRVASGQVEVAKDDNIEPFSLLCRIYNVAKNPPINHVDLQEADKIVEEIDALNRSLLEEKRPHEDDDVGNHSEVQVKPTHNAGSSTRPTQPQSVTQKAHKIPEDIKKMNGSQKLERQRLSSTKSSFGMGENKMIF</sequence>
<feature type="compositionally biased region" description="Polar residues" evidence="9">
    <location>
        <begin position="95"/>
        <end position="110"/>
    </location>
</feature>
<evidence type="ECO:0000259" key="11">
    <source>
        <dbReference type="Pfam" id="PF13206"/>
    </source>
</evidence>
<comment type="caution">
    <text evidence="12">The sequence shown here is derived from an EMBL/GenBank/DDBJ whole genome shotgun (WGS) entry which is preliminary data.</text>
</comment>
<keyword evidence="6" id="KW-0472">Membrane</keyword>
<evidence type="ECO:0000313" key="13">
    <source>
        <dbReference type="Proteomes" id="UP000000702"/>
    </source>
</evidence>
<evidence type="ECO:0000256" key="2">
    <source>
        <dbReference type="ARBA" id="ARBA00004609"/>
    </source>
</evidence>
<feature type="chain" id="PRO_5003389170" description="Trypanosome variant surface glycoprotein B-type N-terminal domain-containing protein" evidence="10">
    <location>
        <begin position="21"/>
        <end position="149"/>
    </location>
</feature>
<reference evidence="13" key="1">
    <citation type="submission" date="2011-07" db="EMBL/GenBank/DDBJ databases">
        <title>Divergent evolution of antigenic variation in African trypanosomes.</title>
        <authorList>
            <person name="Jackson A.P."/>
            <person name="Berry A."/>
            <person name="Allison H.C."/>
            <person name="Burton P."/>
            <person name="Anderson J."/>
            <person name="Aslett M."/>
            <person name="Brown R."/>
            <person name="Corton N."/>
            <person name="Harris D."/>
            <person name="Hauser H."/>
            <person name="Gamble J."/>
            <person name="Gilderthorp R."/>
            <person name="McQuillan J."/>
            <person name="Quail M.A."/>
            <person name="Sanders M."/>
            <person name="Van Tonder A."/>
            <person name="Ginger M.L."/>
            <person name="Donelson J.E."/>
            <person name="Field M.C."/>
            <person name="Barry J.D."/>
            <person name="Berriman M."/>
            <person name="Hertz-Fowler C."/>
        </authorList>
    </citation>
    <scope>NUCLEOTIDE SEQUENCE [LARGE SCALE GENOMIC DNA]</scope>
    <source>
        <strain evidence="13">IL3000</strain>
    </source>
</reference>
<dbReference type="AlphaFoldDB" id="F9WID3"/>
<keyword evidence="5 10" id="KW-0732">Signal</keyword>
<evidence type="ECO:0000256" key="5">
    <source>
        <dbReference type="ARBA" id="ARBA00022729"/>
    </source>
</evidence>
<feature type="domain" description="Trypanosome variant surface glycoprotein B-type N-terminal" evidence="11">
    <location>
        <begin position="17"/>
        <end position="130"/>
    </location>
</feature>
<name>F9WID3_TRYCI</name>
<gene>
    <name evidence="12" type="ORF">TCIL3000_0_19330</name>
</gene>
<evidence type="ECO:0000313" key="12">
    <source>
        <dbReference type="EMBL" id="CCD17080.1"/>
    </source>
</evidence>
<dbReference type="EMBL" id="CAEQ01002569">
    <property type="protein sequence ID" value="CCD17080.1"/>
    <property type="molecule type" value="Genomic_DNA"/>
</dbReference>
<evidence type="ECO:0000256" key="7">
    <source>
        <dbReference type="ARBA" id="ARBA00023180"/>
    </source>
</evidence>
<feature type="compositionally biased region" description="Basic and acidic residues" evidence="9">
    <location>
        <begin position="70"/>
        <end position="84"/>
    </location>
</feature>
<feature type="compositionally biased region" description="Basic and acidic residues" evidence="9">
    <location>
        <begin position="114"/>
        <end position="132"/>
    </location>
</feature>
<organism evidence="12 13">
    <name type="scientific">Trypanosoma congolense (strain IL3000)</name>
    <dbReference type="NCBI Taxonomy" id="1068625"/>
    <lineage>
        <taxon>Eukaryota</taxon>
        <taxon>Discoba</taxon>
        <taxon>Euglenozoa</taxon>
        <taxon>Kinetoplastea</taxon>
        <taxon>Metakinetoplastina</taxon>
        <taxon>Trypanosomatida</taxon>
        <taxon>Trypanosomatidae</taxon>
        <taxon>Trypanosoma</taxon>
        <taxon>Nannomonas</taxon>
    </lineage>
</organism>
<evidence type="ECO:0000256" key="4">
    <source>
        <dbReference type="ARBA" id="ARBA00022622"/>
    </source>
</evidence>
<dbReference type="GO" id="GO:0098552">
    <property type="term" value="C:side of membrane"/>
    <property type="evidence" value="ECO:0007669"/>
    <property type="project" value="UniProtKB-KW"/>
</dbReference>
<feature type="non-terminal residue" evidence="12">
    <location>
        <position position="149"/>
    </location>
</feature>
<accession>F9WID3</accession>
<evidence type="ECO:0000256" key="8">
    <source>
        <dbReference type="ARBA" id="ARBA00023288"/>
    </source>
</evidence>
<keyword evidence="4" id="KW-0336">GPI-anchor</keyword>
<keyword evidence="3" id="KW-1003">Cell membrane</keyword>
<dbReference type="Pfam" id="PF13206">
    <property type="entry name" value="VSG_B"/>
    <property type="match status" value="1"/>
</dbReference>
<evidence type="ECO:0000256" key="9">
    <source>
        <dbReference type="SAM" id="MobiDB-lite"/>
    </source>
</evidence>
<keyword evidence="8" id="KW-0449">Lipoprotein</keyword>
<evidence type="ECO:0000256" key="3">
    <source>
        <dbReference type="ARBA" id="ARBA00022475"/>
    </source>
</evidence>
<feature type="signal peptide" evidence="10">
    <location>
        <begin position="1"/>
        <end position="20"/>
    </location>
</feature>
<comment type="subcellular location">
    <subcellularLocation>
        <location evidence="2">Cell membrane</location>
        <topology evidence="2">Lipid-anchor</topology>
        <topology evidence="2">GPI-anchor</topology>
    </subcellularLocation>
</comment>
<protein>
    <recommendedName>
        <fullName evidence="11">Trypanosome variant surface glycoprotein B-type N-terminal domain-containing protein</fullName>
    </recommendedName>
</protein>
<evidence type="ECO:0000256" key="6">
    <source>
        <dbReference type="ARBA" id="ARBA00023136"/>
    </source>
</evidence>
<feature type="region of interest" description="Disordered" evidence="9">
    <location>
        <begin position="70"/>
        <end position="149"/>
    </location>
</feature>
<keyword evidence="13" id="KW-1185">Reference proteome</keyword>
<reference evidence="12 13" key="2">
    <citation type="journal article" date="2012" name="Proc. Natl. Acad. Sci. U.S.A.">
        <title>Antigenic diversity is generated by distinct evolutionary mechanisms in African trypanosome species.</title>
        <authorList>
            <person name="Jackson A.P."/>
            <person name="Berry A."/>
            <person name="Aslett M."/>
            <person name="Allison H.C."/>
            <person name="Burton P."/>
            <person name="Vavrova-Anderson J."/>
            <person name="Brown R."/>
            <person name="Browne H."/>
            <person name="Corton N."/>
            <person name="Hauser H."/>
            <person name="Gamble J."/>
            <person name="Gilderthorp R."/>
            <person name="Marcello L."/>
            <person name="McQuillan J."/>
            <person name="Otto T.D."/>
            <person name="Quail M.A."/>
            <person name="Sanders M.J."/>
            <person name="van Tonder A."/>
            <person name="Ginger M.L."/>
            <person name="Field M.C."/>
            <person name="Barry J.D."/>
            <person name="Hertz-Fowler C."/>
            <person name="Berriman M."/>
        </authorList>
    </citation>
    <scope>NUCLEOTIDE SEQUENCE [LARGE SCALE GENOMIC DNA]</scope>
    <source>
        <strain evidence="12 13">IL3000</strain>
    </source>
</reference>
<dbReference type="GO" id="GO:0005886">
    <property type="term" value="C:plasma membrane"/>
    <property type="evidence" value="ECO:0007669"/>
    <property type="project" value="UniProtKB-SubCell"/>
</dbReference>